<proteinExistence type="predicted"/>
<sequence>MDKATFLKVFLVSFLLILLGQGSNGGLVCNEDGDCDHQLICNVGKPLCNIKTRTCYCPSGRLNKIGGRNSNFIKKP</sequence>
<feature type="signal peptide" evidence="1">
    <location>
        <begin position="1"/>
        <end position="25"/>
    </location>
</feature>
<evidence type="ECO:0000313" key="3">
    <source>
        <dbReference type="Proteomes" id="UP001371456"/>
    </source>
</evidence>
<dbReference type="EMBL" id="JBANQN010000009">
    <property type="protein sequence ID" value="KAK6780966.1"/>
    <property type="molecule type" value="Genomic_DNA"/>
</dbReference>
<accession>A0AAN8TC23</accession>
<evidence type="ECO:0000313" key="2">
    <source>
        <dbReference type="EMBL" id="KAK6780966.1"/>
    </source>
</evidence>
<feature type="chain" id="PRO_5043041904" evidence="1">
    <location>
        <begin position="26"/>
        <end position="76"/>
    </location>
</feature>
<evidence type="ECO:0000256" key="1">
    <source>
        <dbReference type="SAM" id="SignalP"/>
    </source>
</evidence>
<reference evidence="2 3" key="1">
    <citation type="submission" date="2024-02" db="EMBL/GenBank/DDBJ databases">
        <title>de novo genome assembly of Solanum bulbocastanum strain 11H21.</title>
        <authorList>
            <person name="Hosaka A.J."/>
        </authorList>
    </citation>
    <scope>NUCLEOTIDE SEQUENCE [LARGE SCALE GENOMIC DNA]</scope>
    <source>
        <tissue evidence="2">Young leaves</tissue>
    </source>
</reference>
<organism evidence="2 3">
    <name type="scientific">Solanum bulbocastanum</name>
    <name type="common">Wild potato</name>
    <dbReference type="NCBI Taxonomy" id="147425"/>
    <lineage>
        <taxon>Eukaryota</taxon>
        <taxon>Viridiplantae</taxon>
        <taxon>Streptophyta</taxon>
        <taxon>Embryophyta</taxon>
        <taxon>Tracheophyta</taxon>
        <taxon>Spermatophyta</taxon>
        <taxon>Magnoliopsida</taxon>
        <taxon>eudicotyledons</taxon>
        <taxon>Gunneridae</taxon>
        <taxon>Pentapetalae</taxon>
        <taxon>asterids</taxon>
        <taxon>lamiids</taxon>
        <taxon>Solanales</taxon>
        <taxon>Solanaceae</taxon>
        <taxon>Solanoideae</taxon>
        <taxon>Solaneae</taxon>
        <taxon>Solanum</taxon>
    </lineage>
</organism>
<protein>
    <submittedName>
        <fullName evidence="2">Uncharacterized protein</fullName>
    </submittedName>
</protein>
<gene>
    <name evidence="2" type="ORF">RDI58_023150</name>
</gene>
<name>A0AAN8TC23_SOLBU</name>
<keyword evidence="3" id="KW-1185">Reference proteome</keyword>
<dbReference type="AlphaFoldDB" id="A0AAN8TC23"/>
<keyword evidence="1" id="KW-0732">Signal</keyword>
<comment type="caution">
    <text evidence="2">The sequence shown here is derived from an EMBL/GenBank/DDBJ whole genome shotgun (WGS) entry which is preliminary data.</text>
</comment>
<dbReference type="Proteomes" id="UP001371456">
    <property type="component" value="Unassembled WGS sequence"/>
</dbReference>